<comment type="caution">
    <text evidence="1">The sequence shown here is derived from an EMBL/GenBank/DDBJ whole genome shotgun (WGS) entry which is preliminary data.</text>
</comment>
<sequence length="674" mass="77130">MAPKPPHKRDAHKPKGTGQCLTLLEDEITRCSEPATHGYPIAERCRVHHQQYCTMTKKYKEAQKFVDTTFDSASIPTKSDISEYDSVTAIFEKSRMMKRYVNAIRAERTGRQIHHGRFFLKVDSGHKMRLNILEKRMVQGVEIRDALETKAMQIHLEEHPAKDWIEEFRAPPDEDDEFEKPREGLISPLLQREENLNMKAAVDEDDDIIELKLRHEREKRLCVFESILDPDKYVESLIQRGIRSALTEPNRVILFRNTLKNVLLQYTRRLVLYNPKLLAKAHDKVSLKDLIMDDDFGDADLIEFAIMFTQRLRFGLKWWKDSWTEALAMNANLNATANMGDVGNRFKVLGGWIFNKYRDEPASNKVWYHLLNSDTPEKDTENRYVRICNTFDELHTFMVFTALLLGNNNPSFCSNCPRPNGNPTDSRISRNHLSLCGVFVADIIGSKFPATNTGPVPSSTPAKAAGCITWAEGEFRAYMFGAIRNESDDFTVSFLRELRARPDLFAVVTRSESDPPLKLESFGDATYQIRMRTFEAPFAQVGDRPAGRGPWKTVRSPENVLWGDQDGPLDRVIEGYLSARYNNTKGEGGRPEVSFFYHKRFPVKYFLILGASPSLHIHDLVRQVAWAALKACGLVGGQYDEVRYFKASDVLFAKHARERLSFLPEDSFSVTKLG</sequence>
<dbReference type="EMBL" id="JAWWNJ010000042">
    <property type="protein sequence ID" value="KAK7019985.1"/>
    <property type="molecule type" value="Genomic_DNA"/>
</dbReference>
<organism evidence="1 2">
    <name type="scientific">Favolaschia claudopus</name>
    <dbReference type="NCBI Taxonomy" id="2862362"/>
    <lineage>
        <taxon>Eukaryota</taxon>
        <taxon>Fungi</taxon>
        <taxon>Dikarya</taxon>
        <taxon>Basidiomycota</taxon>
        <taxon>Agaricomycotina</taxon>
        <taxon>Agaricomycetes</taxon>
        <taxon>Agaricomycetidae</taxon>
        <taxon>Agaricales</taxon>
        <taxon>Marasmiineae</taxon>
        <taxon>Mycenaceae</taxon>
        <taxon>Favolaschia</taxon>
    </lineage>
</organism>
<dbReference type="AlphaFoldDB" id="A0AAW0B461"/>
<protein>
    <submittedName>
        <fullName evidence="1">Uncharacterized protein</fullName>
    </submittedName>
</protein>
<evidence type="ECO:0000313" key="1">
    <source>
        <dbReference type="EMBL" id="KAK7019985.1"/>
    </source>
</evidence>
<accession>A0AAW0B461</accession>
<dbReference type="Proteomes" id="UP001362999">
    <property type="component" value="Unassembled WGS sequence"/>
</dbReference>
<gene>
    <name evidence="1" type="ORF">R3P38DRAFT_2972132</name>
</gene>
<evidence type="ECO:0000313" key="2">
    <source>
        <dbReference type="Proteomes" id="UP001362999"/>
    </source>
</evidence>
<proteinExistence type="predicted"/>
<keyword evidence="2" id="KW-1185">Reference proteome</keyword>
<name>A0AAW0B461_9AGAR</name>
<reference evidence="1 2" key="1">
    <citation type="journal article" date="2024" name="J Genomics">
        <title>Draft genome sequencing and assembly of Favolaschia claudopus CIRM-BRFM 2984 isolated from oak limbs.</title>
        <authorList>
            <person name="Navarro D."/>
            <person name="Drula E."/>
            <person name="Chaduli D."/>
            <person name="Cazenave R."/>
            <person name="Ahrendt S."/>
            <person name="Wang J."/>
            <person name="Lipzen A."/>
            <person name="Daum C."/>
            <person name="Barry K."/>
            <person name="Grigoriev I.V."/>
            <person name="Favel A."/>
            <person name="Rosso M.N."/>
            <person name="Martin F."/>
        </authorList>
    </citation>
    <scope>NUCLEOTIDE SEQUENCE [LARGE SCALE GENOMIC DNA]</scope>
    <source>
        <strain evidence="1 2">CIRM-BRFM 2984</strain>
    </source>
</reference>